<dbReference type="Proteomes" id="UP000194236">
    <property type="component" value="Unassembled WGS sequence"/>
</dbReference>
<dbReference type="InterPro" id="IPR013098">
    <property type="entry name" value="Ig_I-set"/>
</dbReference>
<organism evidence="2 3">
    <name type="scientific">Euroglyphus maynei</name>
    <name type="common">Mayne's house dust mite</name>
    <dbReference type="NCBI Taxonomy" id="6958"/>
    <lineage>
        <taxon>Eukaryota</taxon>
        <taxon>Metazoa</taxon>
        <taxon>Ecdysozoa</taxon>
        <taxon>Arthropoda</taxon>
        <taxon>Chelicerata</taxon>
        <taxon>Arachnida</taxon>
        <taxon>Acari</taxon>
        <taxon>Acariformes</taxon>
        <taxon>Sarcoptiformes</taxon>
        <taxon>Astigmata</taxon>
        <taxon>Psoroptidia</taxon>
        <taxon>Analgoidea</taxon>
        <taxon>Pyroglyphidae</taxon>
        <taxon>Pyroglyphinae</taxon>
        <taxon>Euroglyphus</taxon>
    </lineage>
</organism>
<dbReference type="Pfam" id="PF07679">
    <property type="entry name" value="I-set"/>
    <property type="match status" value="1"/>
</dbReference>
<feature type="domain" description="Immunoglobulin I-set" evidence="1">
    <location>
        <begin position="12"/>
        <end position="90"/>
    </location>
</feature>
<keyword evidence="3" id="KW-1185">Reference proteome</keyword>
<gene>
    <name evidence="2" type="ORF">BLA29_010538</name>
</gene>
<feature type="non-terminal residue" evidence="2">
    <location>
        <position position="1"/>
    </location>
</feature>
<comment type="caution">
    <text evidence="2">The sequence shown here is derived from an EMBL/GenBank/DDBJ whole genome shotgun (WGS) entry which is preliminary data.</text>
</comment>
<sequence>PTSDDHQPCGIIEFPRSITGTIGSKASFTVETDTDIDKVEWLHDGRAIDSDLQTQSTSNRQLKLTVSSIREKDVGQYSVRLTNKKGVTTTLAFALVIINE</sequence>
<dbReference type="EMBL" id="MUJZ01041690">
    <property type="protein sequence ID" value="OTF75499.1"/>
    <property type="molecule type" value="Genomic_DNA"/>
</dbReference>
<evidence type="ECO:0000313" key="2">
    <source>
        <dbReference type="EMBL" id="OTF75499.1"/>
    </source>
</evidence>
<dbReference type="Gene3D" id="2.60.40.10">
    <property type="entry name" value="Immunoglobulins"/>
    <property type="match status" value="1"/>
</dbReference>
<dbReference type="InterPro" id="IPR013783">
    <property type="entry name" value="Ig-like_fold"/>
</dbReference>
<dbReference type="SUPFAM" id="SSF48726">
    <property type="entry name" value="Immunoglobulin"/>
    <property type="match status" value="1"/>
</dbReference>
<name>A0A1Y3B3W0_EURMA</name>
<evidence type="ECO:0000259" key="1">
    <source>
        <dbReference type="Pfam" id="PF07679"/>
    </source>
</evidence>
<accession>A0A1Y3B3W0</accession>
<protein>
    <recommendedName>
        <fullName evidence="1">Immunoglobulin I-set domain-containing protein</fullName>
    </recommendedName>
</protein>
<reference evidence="2 3" key="1">
    <citation type="submission" date="2017-03" db="EMBL/GenBank/DDBJ databases">
        <title>Genome Survey of Euroglyphus maynei.</title>
        <authorList>
            <person name="Arlian L.G."/>
            <person name="Morgan M.S."/>
            <person name="Rider S.D."/>
        </authorList>
    </citation>
    <scope>NUCLEOTIDE SEQUENCE [LARGE SCALE GENOMIC DNA]</scope>
    <source>
        <strain evidence="2">Arlian Lab</strain>
        <tissue evidence="2">Whole body</tissue>
    </source>
</reference>
<proteinExistence type="predicted"/>
<evidence type="ECO:0000313" key="3">
    <source>
        <dbReference type="Proteomes" id="UP000194236"/>
    </source>
</evidence>
<dbReference type="AlphaFoldDB" id="A0A1Y3B3W0"/>
<dbReference type="InterPro" id="IPR036179">
    <property type="entry name" value="Ig-like_dom_sf"/>
</dbReference>